<dbReference type="CDD" id="cd16443">
    <property type="entry name" value="LplA"/>
    <property type="match status" value="1"/>
</dbReference>
<protein>
    <submittedName>
        <fullName evidence="2">Lipoate--protein ligase family protein</fullName>
    </submittedName>
</protein>
<sequence>MNTWRYIPPIEASGEMQMAIDRFLLEQHRQGKSPPIIRFYTWLPAAISLGYHQKDFPSAWKDLIWQGKPLDIIRRPTGGRAVLHQGDLTYAVVMSIPPGKRLEVYKQICQFLIEGWRSLGVDLEYGIATKEYIRHDNCFATATGSDLVTAAGNKVIGSAQLRRGKVVLQHGSMILDPDPQNYQQIFGTPLEEKLLTNIKQKGDYGKHSSEIECSRDKIIHNLITAAISTFKIDIVKQSLSTEEWQDIASDLSSLRY</sequence>
<keyword evidence="2" id="KW-0436">Ligase</keyword>
<feature type="domain" description="BPL/LPL catalytic" evidence="1">
    <location>
        <begin position="31"/>
        <end position="234"/>
    </location>
</feature>
<dbReference type="Pfam" id="PF21948">
    <property type="entry name" value="LplA-B_cat"/>
    <property type="match status" value="1"/>
</dbReference>
<reference evidence="2" key="1">
    <citation type="journal article" date="2021" name="Antonie Van Leeuwenhoek">
        <title>Draft genome and description of Waterburya agarophytonicola gen. nov. sp. nov. (Pleurocapsales, Cyanobacteria): a seaweed symbiont.</title>
        <authorList>
            <person name="Bonthond G."/>
            <person name="Shalygin S."/>
            <person name="Bayer T."/>
            <person name="Weinberger F."/>
        </authorList>
    </citation>
    <scope>NUCLEOTIDE SEQUENCE</scope>
    <source>
        <strain evidence="2">KI4</strain>
    </source>
</reference>
<dbReference type="PANTHER" id="PTHR43679:SF2">
    <property type="entry name" value="OCTANOYL-[GCVH]:PROTEIN N-OCTANOYLTRANSFERASE"/>
    <property type="match status" value="1"/>
</dbReference>
<dbReference type="InterPro" id="IPR004143">
    <property type="entry name" value="BPL_LPL_catalytic"/>
</dbReference>
<dbReference type="InterPro" id="IPR050664">
    <property type="entry name" value="Octanoyltrans_LipM/LipL"/>
</dbReference>
<dbReference type="GO" id="GO:0016874">
    <property type="term" value="F:ligase activity"/>
    <property type="evidence" value="ECO:0007669"/>
    <property type="project" value="UniProtKB-KW"/>
</dbReference>
<dbReference type="RefSeq" id="WP_229640709.1">
    <property type="nucleotide sequence ID" value="NZ_JADWDC010000026.1"/>
</dbReference>
<gene>
    <name evidence="2" type="ORF">I4641_11710</name>
</gene>
<evidence type="ECO:0000259" key="1">
    <source>
        <dbReference type="PROSITE" id="PS51733"/>
    </source>
</evidence>
<evidence type="ECO:0000313" key="2">
    <source>
        <dbReference type="EMBL" id="MCC0177644.1"/>
    </source>
</evidence>
<dbReference type="InterPro" id="IPR045864">
    <property type="entry name" value="aa-tRNA-synth_II/BPL/LPL"/>
</dbReference>
<dbReference type="PANTHER" id="PTHR43679">
    <property type="entry name" value="OCTANOYLTRANSFERASE LIPM-RELATED"/>
    <property type="match status" value="1"/>
</dbReference>
<keyword evidence="3" id="KW-1185">Reference proteome</keyword>
<dbReference type="PROSITE" id="PS51733">
    <property type="entry name" value="BPL_LPL_CATALYTIC"/>
    <property type="match status" value="1"/>
</dbReference>
<organism evidence="2 3">
    <name type="scientific">Waterburya agarophytonicola KI4</name>
    <dbReference type="NCBI Taxonomy" id="2874699"/>
    <lineage>
        <taxon>Bacteria</taxon>
        <taxon>Bacillati</taxon>
        <taxon>Cyanobacteriota</taxon>
        <taxon>Cyanophyceae</taxon>
        <taxon>Pleurocapsales</taxon>
        <taxon>Hyellaceae</taxon>
        <taxon>Waterburya</taxon>
        <taxon>Waterburya agarophytonicola</taxon>
    </lineage>
</organism>
<dbReference type="Proteomes" id="UP000729733">
    <property type="component" value="Unassembled WGS sequence"/>
</dbReference>
<dbReference type="SUPFAM" id="SSF55681">
    <property type="entry name" value="Class II aaRS and biotin synthetases"/>
    <property type="match status" value="1"/>
</dbReference>
<proteinExistence type="predicted"/>
<comment type="caution">
    <text evidence="2">The sequence shown here is derived from an EMBL/GenBank/DDBJ whole genome shotgun (WGS) entry which is preliminary data.</text>
</comment>
<dbReference type="Gene3D" id="3.30.930.10">
    <property type="entry name" value="Bira Bifunctional Protein, Domain 2"/>
    <property type="match status" value="1"/>
</dbReference>
<name>A0A964FHH7_9CYAN</name>
<accession>A0A964FHH7</accession>
<dbReference type="EMBL" id="JADWDC010000026">
    <property type="protein sequence ID" value="MCC0177644.1"/>
    <property type="molecule type" value="Genomic_DNA"/>
</dbReference>
<dbReference type="AlphaFoldDB" id="A0A964FHH7"/>
<evidence type="ECO:0000313" key="3">
    <source>
        <dbReference type="Proteomes" id="UP000729733"/>
    </source>
</evidence>